<name>A0ABR5V7G8_9CORY</name>
<dbReference type="RefSeq" id="WP_158510293.1">
    <property type="nucleotide sequence ID" value="NZ_CP014635.1"/>
</dbReference>
<organism evidence="1 2">
    <name type="scientific">Corynebacterium simulans</name>
    <dbReference type="NCBI Taxonomy" id="146827"/>
    <lineage>
        <taxon>Bacteria</taxon>
        <taxon>Bacillati</taxon>
        <taxon>Actinomycetota</taxon>
        <taxon>Actinomycetes</taxon>
        <taxon>Mycobacteriales</taxon>
        <taxon>Corynebacteriaceae</taxon>
        <taxon>Corynebacterium</taxon>
    </lineage>
</organism>
<dbReference type="Proteomes" id="UP000070339">
    <property type="component" value="Unassembled WGS sequence"/>
</dbReference>
<accession>A0ABR5V7G8</accession>
<evidence type="ECO:0000313" key="1">
    <source>
        <dbReference type="EMBL" id="KXU17446.1"/>
    </source>
</evidence>
<dbReference type="EMBL" id="LTEB01000034">
    <property type="protein sequence ID" value="KXU17446.1"/>
    <property type="molecule type" value="Genomic_DNA"/>
</dbReference>
<evidence type="ECO:0000313" key="2">
    <source>
        <dbReference type="Proteomes" id="UP000070339"/>
    </source>
</evidence>
<comment type="caution">
    <text evidence="1">The sequence shown here is derived from an EMBL/GenBank/DDBJ whole genome shotgun (WGS) entry which is preliminary data.</text>
</comment>
<proteinExistence type="predicted"/>
<sequence length="51" mass="5324">MVNHLDGEPFALSFSGQGYAWLPNLQAEEVLEPLADDLAAAQVGVLSPGKG</sequence>
<gene>
    <name evidence="1" type="ORF">WM41_1895</name>
</gene>
<protein>
    <submittedName>
        <fullName evidence="1">Fatty-acid synthase domain protein</fullName>
    </submittedName>
</protein>
<reference evidence="1 2" key="1">
    <citation type="journal article" date="2016" name="Int. J. Syst. Evol. Microbiol.">
        <title>Resolving the Complexity of Human Skin Metagenomes Using Single-Molecule Sequencing.</title>
        <authorList>
            <consortium name="NISC Comparative Sequencing Program"/>
            <person name="Tsai Y.C."/>
            <person name="Conlan S."/>
            <person name="Deming C."/>
            <person name="Segre J.A."/>
            <person name="Kong H.H."/>
            <person name="Korlach J."/>
            <person name="Oh J."/>
        </authorList>
    </citation>
    <scope>NUCLEOTIDE SEQUENCE [LARGE SCALE GENOMIC DNA]</scope>
    <source>
        <strain evidence="1 2">1B08</strain>
    </source>
</reference>
<keyword evidence="2" id="KW-1185">Reference proteome</keyword>